<dbReference type="GO" id="GO:0016747">
    <property type="term" value="F:acyltransferase activity, transferring groups other than amino-acyl groups"/>
    <property type="evidence" value="ECO:0007669"/>
    <property type="project" value="InterPro"/>
</dbReference>
<name>A0A316L5C9_9FLAO</name>
<evidence type="ECO:0000259" key="3">
    <source>
        <dbReference type="PROSITE" id="PS51186"/>
    </source>
</evidence>
<gene>
    <name evidence="4" type="ORF">DKG77_01145</name>
</gene>
<dbReference type="CDD" id="cd04301">
    <property type="entry name" value="NAT_SF"/>
    <property type="match status" value="1"/>
</dbReference>
<keyword evidence="5" id="KW-1185">Reference proteome</keyword>
<comment type="caution">
    <text evidence="4">The sequence shown here is derived from an EMBL/GenBank/DDBJ whole genome shotgun (WGS) entry which is preliminary data.</text>
</comment>
<keyword evidence="1 4" id="KW-0808">Transferase</keyword>
<dbReference type="AlphaFoldDB" id="A0A316L5C9"/>
<dbReference type="PANTHER" id="PTHR43877">
    <property type="entry name" value="AMINOALKYLPHOSPHONATE N-ACETYLTRANSFERASE-RELATED-RELATED"/>
    <property type="match status" value="1"/>
</dbReference>
<dbReference type="EMBL" id="QGEG01000001">
    <property type="protein sequence ID" value="PWL39473.1"/>
    <property type="molecule type" value="Genomic_DNA"/>
</dbReference>
<dbReference type="Proteomes" id="UP000245762">
    <property type="component" value="Unassembled WGS sequence"/>
</dbReference>
<feature type="domain" description="N-acetyltransferase" evidence="3">
    <location>
        <begin position="1"/>
        <end position="147"/>
    </location>
</feature>
<dbReference type="RefSeq" id="WP_109659394.1">
    <property type="nucleotide sequence ID" value="NZ_QGEG01000001.1"/>
</dbReference>
<reference evidence="4 5" key="1">
    <citation type="submission" date="2018-05" db="EMBL/GenBank/DDBJ databases">
        <title>Complete genome sequence of Flagellimonas aquimarina ECD12 isolated from seaweed Ecklonia cava.</title>
        <authorList>
            <person name="Choi S."/>
            <person name="Seong C."/>
        </authorList>
    </citation>
    <scope>NUCLEOTIDE SEQUENCE [LARGE SCALE GENOMIC DNA]</scope>
    <source>
        <strain evidence="4 5">ECD12</strain>
    </source>
</reference>
<evidence type="ECO:0000313" key="5">
    <source>
        <dbReference type="Proteomes" id="UP000245762"/>
    </source>
</evidence>
<dbReference type="PANTHER" id="PTHR43877:SF2">
    <property type="entry name" value="AMINOALKYLPHOSPHONATE N-ACETYLTRANSFERASE-RELATED"/>
    <property type="match status" value="1"/>
</dbReference>
<dbReference type="SUPFAM" id="SSF55729">
    <property type="entry name" value="Acyl-CoA N-acyltransferases (Nat)"/>
    <property type="match status" value="1"/>
</dbReference>
<accession>A0A316L5C9</accession>
<keyword evidence="2" id="KW-0012">Acyltransferase</keyword>
<dbReference type="InterPro" id="IPR050832">
    <property type="entry name" value="Bact_Acetyltransf"/>
</dbReference>
<organism evidence="4 5">
    <name type="scientific">Flagellimonas aquimarina</name>
    <dbReference type="NCBI Taxonomy" id="2201895"/>
    <lineage>
        <taxon>Bacteria</taxon>
        <taxon>Pseudomonadati</taxon>
        <taxon>Bacteroidota</taxon>
        <taxon>Flavobacteriia</taxon>
        <taxon>Flavobacteriales</taxon>
        <taxon>Flavobacteriaceae</taxon>
        <taxon>Flagellimonas</taxon>
    </lineage>
</organism>
<evidence type="ECO:0000256" key="1">
    <source>
        <dbReference type="ARBA" id="ARBA00022679"/>
    </source>
</evidence>
<dbReference type="Gene3D" id="3.40.630.30">
    <property type="match status" value="1"/>
</dbReference>
<dbReference type="InterPro" id="IPR016181">
    <property type="entry name" value="Acyl_CoA_acyltransferase"/>
</dbReference>
<evidence type="ECO:0000256" key="2">
    <source>
        <dbReference type="ARBA" id="ARBA00023315"/>
    </source>
</evidence>
<dbReference type="PROSITE" id="PS51186">
    <property type="entry name" value="GNAT"/>
    <property type="match status" value="1"/>
</dbReference>
<dbReference type="InterPro" id="IPR000182">
    <property type="entry name" value="GNAT_dom"/>
</dbReference>
<sequence length="147" mass="17197">MKFRKAIFGDIPKLVKLFEEYRVFYGEEPNLELATNFIEHRIKNGESVVFICENKDNQIIGFAQLYPLFSSTRLKKIWLLNDLFVDENFRGLGISKELLDCAKDLCRETGACELTLETQRNNVIANRLYKKTDFSLDIEHNFYAWSG</sequence>
<protein>
    <submittedName>
        <fullName evidence="4">GNAT family N-acetyltransferase</fullName>
    </submittedName>
</protein>
<dbReference type="Pfam" id="PF00583">
    <property type="entry name" value="Acetyltransf_1"/>
    <property type="match status" value="1"/>
</dbReference>
<dbReference type="OrthoDB" id="9792929at2"/>
<evidence type="ECO:0000313" key="4">
    <source>
        <dbReference type="EMBL" id="PWL39473.1"/>
    </source>
</evidence>
<proteinExistence type="predicted"/>